<evidence type="ECO:0000313" key="1">
    <source>
        <dbReference type="EMBL" id="MBB6500985.1"/>
    </source>
</evidence>
<gene>
    <name evidence="1" type="ORF">HDF25_003148</name>
</gene>
<protein>
    <recommendedName>
        <fullName evidence="3">Fimbrillin-like protein</fullName>
    </recommendedName>
</protein>
<comment type="caution">
    <text evidence="1">The sequence shown here is derived from an EMBL/GenBank/DDBJ whole genome shotgun (WGS) entry which is preliminary data.</text>
</comment>
<dbReference type="RefSeq" id="WP_184626309.1">
    <property type="nucleotide sequence ID" value="NZ_JACHCC010000008.1"/>
</dbReference>
<dbReference type="EMBL" id="JACHCC010000008">
    <property type="protein sequence ID" value="MBB6500985.1"/>
    <property type="molecule type" value="Genomic_DNA"/>
</dbReference>
<reference evidence="1 2" key="1">
    <citation type="submission" date="2020-08" db="EMBL/GenBank/DDBJ databases">
        <title>Genomic Encyclopedia of Type Strains, Phase IV (KMG-V): Genome sequencing to study the core and pangenomes of soil and plant-associated prokaryotes.</title>
        <authorList>
            <person name="Whitman W."/>
        </authorList>
    </citation>
    <scope>NUCLEOTIDE SEQUENCE [LARGE SCALE GENOMIC DNA]</scope>
    <source>
        <strain evidence="1 2">M2T3</strain>
    </source>
</reference>
<evidence type="ECO:0008006" key="3">
    <source>
        <dbReference type="Google" id="ProtNLM"/>
    </source>
</evidence>
<proteinExistence type="predicted"/>
<name>A0A7X0J506_9SPHI</name>
<evidence type="ECO:0000313" key="2">
    <source>
        <dbReference type="Proteomes" id="UP000521017"/>
    </source>
</evidence>
<accession>A0A7X0J506</accession>
<sequence>MSLVIKKNSISFRLTVLLLLGILFLWSCSKKDSNEVVPAGNVLTGDLVKLNVVVDGIDNVEDEGPNGVLQAEGSKNGGSNSISLKATSNNGNGINLTNTEQVLKTENKALGNKIVRSGGLEVLLSVQQEGKQQETALAMPTGATTSSPLAGGNKFRLLLYNAADGSFVSSTLFTMGVNASVVVSQGTTYNWFAYSYNDANDVADIPAAQRANPTMPTAVNRDLLYASGQVTTGKDIPPAKTVQNANINIPFKHLTTRVGVVLNAQGMFASLTSGTVQIDPTNFDVGTVNIKTGAVTNVTPATGLPSASSVNKNFPITGVVSNTARIAYFYTATTATPKTITNLPVTVTDFTLTLDDGSSRSFSGLTGKFIFPSVTLTNGKLLKVDLVESAVTVNGTSWARANLFWTGASLSSGTGNYVFRHFPDNRYSNLSGEFWKFKTQFPSGPTVGAVDACSLVYPAGTWRMPTLNEVNSLVQNTNLKFVFNAATSSGNWIEYTTTESTTGAATPYFSNKLILSFKGFTASGTPGDSFFNASNNKIAQFMAGDNPTGGGFVYNAGTVPFTQGTGSFFYPNNINTAASQISAANASNGYVYKASVVSSLGAPTVRCVRAKLYPLN</sequence>
<dbReference type="AlphaFoldDB" id="A0A7X0J506"/>
<organism evidence="1 2">
    <name type="scientific">Pedobacter cryoconitis</name>
    <dbReference type="NCBI Taxonomy" id="188932"/>
    <lineage>
        <taxon>Bacteria</taxon>
        <taxon>Pseudomonadati</taxon>
        <taxon>Bacteroidota</taxon>
        <taxon>Sphingobacteriia</taxon>
        <taxon>Sphingobacteriales</taxon>
        <taxon>Sphingobacteriaceae</taxon>
        <taxon>Pedobacter</taxon>
    </lineage>
</organism>
<dbReference type="Proteomes" id="UP000521017">
    <property type="component" value="Unassembled WGS sequence"/>
</dbReference>